<evidence type="ECO:0000256" key="12">
    <source>
        <dbReference type="ARBA" id="ARBA00023239"/>
    </source>
</evidence>
<proteinExistence type="inferred from homology"/>
<evidence type="ECO:0000256" key="1">
    <source>
        <dbReference type="ARBA" id="ARBA00001946"/>
    </source>
</evidence>
<feature type="domain" description="Chorismate-utilising enzyme C-terminal" evidence="16">
    <location>
        <begin position="202"/>
        <end position="455"/>
    </location>
</feature>
<dbReference type="PRINTS" id="PR00095">
    <property type="entry name" value="ANTSNTHASEI"/>
</dbReference>
<evidence type="ECO:0000259" key="17">
    <source>
        <dbReference type="Pfam" id="PF04715"/>
    </source>
</evidence>
<dbReference type="EC" id="4.1.3.27" evidence="5 15"/>
<evidence type="ECO:0000256" key="3">
    <source>
        <dbReference type="ARBA" id="ARBA00009562"/>
    </source>
</evidence>
<keyword evidence="10 15" id="KW-0460">Magnesium</keyword>
<dbReference type="InterPro" id="IPR005256">
    <property type="entry name" value="Anth_synth_I_PabB"/>
</dbReference>
<dbReference type="Pfam" id="PF04715">
    <property type="entry name" value="Anth_synt_I_N"/>
    <property type="match status" value="1"/>
</dbReference>
<dbReference type="SUPFAM" id="SSF56322">
    <property type="entry name" value="ADC synthase"/>
    <property type="match status" value="1"/>
</dbReference>
<evidence type="ECO:0000256" key="2">
    <source>
        <dbReference type="ARBA" id="ARBA00004873"/>
    </source>
</evidence>
<dbReference type="InterPro" id="IPR005801">
    <property type="entry name" value="ADC_synthase"/>
</dbReference>
<evidence type="ECO:0000256" key="14">
    <source>
        <dbReference type="ARBA" id="ARBA00047683"/>
    </source>
</evidence>
<dbReference type="Pfam" id="PF00425">
    <property type="entry name" value="Chorismate_bind"/>
    <property type="match status" value="1"/>
</dbReference>
<dbReference type="InterPro" id="IPR006805">
    <property type="entry name" value="Anth_synth_I_N"/>
</dbReference>
<comment type="function">
    <text evidence="13 15">Part of a heterotetrameric complex that catalyzes the two-step biosynthesis of anthranilate, an intermediate in the biosynthesis of L-tryptophan. In the first step, the glutamine-binding beta subunit (TrpG) of anthranilate synthase (AS) provides the glutamine amidotransferase activity which generates ammonia as a substrate that, along with chorismate, is used in the second step, catalyzed by the large alpha subunit of AS (TrpE) to produce anthranilate. In the absence of TrpG, TrpE can synthesize anthranilate directly from chorismate and high concentrations of ammonia.</text>
</comment>
<comment type="pathway">
    <text evidence="2 15">Amino-acid biosynthesis; L-tryptophan biosynthesis; L-tryptophan from chorismate: step 1/5.</text>
</comment>
<protein>
    <recommendedName>
        <fullName evidence="6 15">Anthranilate synthase component 1</fullName>
        <ecNumber evidence="5 15">4.1.3.27</ecNumber>
    </recommendedName>
</protein>
<evidence type="ECO:0000256" key="10">
    <source>
        <dbReference type="ARBA" id="ARBA00022842"/>
    </source>
</evidence>
<evidence type="ECO:0000256" key="9">
    <source>
        <dbReference type="ARBA" id="ARBA00022822"/>
    </source>
</evidence>
<evidence type="ECO:0000256" key="7">
    <source>
        <dbReference type="ARBA" id="ARBA00022605"/>
    </source>
</evidence>
<comment type="caution">
    <text evidence="18">The sequence shown here is derived from an EMBL/GenBank/DDBJ whole genome shotgun (WGS) entry which is preliminary data.</text>
</comment>
<organism evidence="18 19">
    <name type="scientific">Lederbergia graminis</name>
    <dbReference type="NCBI Taxonomy" id="735518"/>
    <lineage>
        <taxon>Bacteria</taxon>
        <taxon>Bacillati</taxon>
        <taxon>Bacillota</taxon>
        <taxon>Bacilli</taxon>
        <taxon>Bacillales</taxon>
        <taxon>Bacillaceae</taxon>
        <taxon>Lederbergia</taxon>
    </lineage>
</organism>
<evidence type="ECO:0000256" key="6">
    <source>
        <dbReference type="ARBA" id="ARBA00020653"/>
    </source>
</evidence>
<comment type="subunit">
    <text evidence="4 15">Heterotetramer consisting of two non-identical subunits: a beta subunit (TrpG) and a large alpha subunit (TrpE).</text>
</comment>
<dbReference type="GO" id="GO:0004049">
    <property type="term" value="F:anthranilate synthase activity"/>
    <property type="evidence" value="ECO:0007669"/>
    <property type="project" value="UniProtKB-EC"/>
</dbReference>
<accession>A0ABW0LF78</accession>
<evidence type="ECO:0000256" key="15">
    <source>
        <dbReference type="RuleBase" id="RU364045"/>
    </source>
</evidence>
<comment type="cofactor">
    <cofactor evidence="1 15">
        <name>Mg(2+)</name>
        <dbReference type="ChEBI" id="CHEBI:18420"/>
    </cofactor>
</comment>
<dbReference type="EMBL" id="JBHSMC010000005">
    <property type="protein sequence ID" value="MFC5464459.1"/>
    <property type="molecule type" value="Genomic_DNA"/>
</dbReference>
<feature type="domain" description="Anthranilate synthase component I N-terminal" evidence="17">
    <location>
        <begin position="18"/>
        <end position="155"/>
    </location>
</feature>
<comment type="catalytic activity">
    <reaction evidence="14 15">
        <text>chorismate + L-glutamine = anthranilate + pyruvate + L-glutamate + H(+)</text>
        <dbReference type="Rhea" id="RHEA:21732"/>
        <dbReference type="ChEBI" id="CHEBI:15361"/>
        <dbReference type="ChEBI" id="CHEBI:15378"/>
        <dbReference type="ChEBI" id="CHEBI:16567"/>
        <dbReference type="ChEBI" id="CHEBI:29748"/>
        <dbReference type="ChEBI" id="CHEBI:29985"/>
        <dbReference type="ChEBI" id="CHEBI:58359"/>
        <dbReference type="EC" id="4.1.3.27"/>
    </reaction>
</comment>
<evidence type="ECO:0000313" key="19">
    <source>
        <dbReference type="Proteomes" id="UP001596147"/>
    </source>
</evidence>
<evidence type="ECO:0000256" key="13">
    <source>
        <dbReference type="ARBA" id="ARBA00025634"/>
    </source>
</evidence>
<keyword evidence="11 15" id="KW-0057">Aromatic amino acid biosynthesis</keyword>
<dbReference type="Gene3D" id="3.60.120.10">
    <property type="entry name" value="Anthranilate synthase"/>
    <property type="match status" value="1"/>
</dbReference>
<gene>
    <name evidence="15 18" type="primary">trpE</name>
    <name evidence="18" type="ORF">ACFPM4_06745</name>
</gene>
<dbReference type="PANTHER" id="PTHR11236:SF48">
    <property type="entry name" value="ISOCHORISMATE SYNTHASE MENF"/>
    <property type="match status" value="1"/>
</dbReference>
<keyword evidence="19" id="KW-1185">Reference proteome</keyword>
<evidence type="ECO:0000256" key="5">
    <source>
        <dbReference type="ARBA" id="ARBA00012266"/>
    </source>
</evidence>
<dbReference type="RefSeq" id="WP_382349330.1">
    <property type="nucleotide sequence ID" value="NZ_JBHSMC010000005.1"/>
</dbReference>
<dbReference type="NCBIfam" id="TIGR00564">
    <property type="entry name" value="trpE_most"/>
    <property type="match status" value="1"/>
</dbReference>
<keyword evidence="12 15" id="KW-0456">Lyase</keyword>
<evidence type="ECO:0000313" key="18">
    <source>
        <dbReference type="EMBL" id="MFC5464459.1"/>
    </source>
</evidence>
<evidence type="ECO:0000256" key="8">
    <source>
        <dbReference type="ARBA" id="ARBA00022723"/>
    </source>
</evidence>
<reference evidence="19" key="1">
    <citation type="journal article" date="2019" name="Int. J. Syst. Evol. Microbiol.">
        <title>The Global Catalogue of Microorganisms (GCM) 10K type strain sequencing project: providing services to taxonomists for standard genome sequencing and annotation.</title>
        <authorList>
            <consortium name="The Broad Institute Genomics Platform"/>
            <consortium name="The Broad Institute Genome Sequencing Center for Infectious Disease"/>
            <person name="Wu L."/>
            <person name="Ma J."/>
        </authorList>
    </citation>
    <scope>NUCLEOTIDE SEQUENCE [LARGE SCALE GENOMIC DNA]</scope>
    <source>
        <strain evidence="19">CGMCC 1.12237</strain>
    </source>
</reference>
<sequence length="464" mass="52459">MIKTISESNYFVEELQGDTLTPISIYQRLSGKKKFLLESSLKHENSGRYSFIGAQPTFELKGYEYGSILVTEEGEEPISQKPLELLKDIMPKEISVGKEKIPFIGGAVGFVGYDVVRHYEQIGEIPKDELQIPDVHFMMFEEVIVFDHLEQKVYLVATPLRESTTSEQLQSRLQDIKAEIQDGKEMDQLPVNISAYESTITEDDFIQMVKKAKEYIVEGDIFQVVLSQRMKATIEGEAFSFYRKLRVKNPSPYMYYFDFDDFIVAGVSPESLIKATDNKVITNPIAGTRPRGNTQEEDKQLELELLADEKELAEHRMLVDLGRNDIGRVSEFGSVQIDKYMKIEKYKHVMHIVSEVSGELTSAYSPIDALIACLPAGTVSGAPKIRAMEIINELEDVKRGVYSGAVGYLSANGNMDFALAIRTAFIKDNQVYIQAGAGIVYDSVPQKEYEETIHKLRAFLEEDK</sequence>
<dbReference type="InterPro" id="IPR015890">
    <property type="entry name" value="Chorismate_C"/>
</dbReference>
<evidence type="ECO:0000256" key="4">
    <source>
        <dbReference type="ARBA" id="ARBA00011575"/>
    </source>
</evidence>
<evidence type="ECO:0000256" key="11">
    <source>
        <dbReference type="ARBA" id="ARBA00023141"/>
    </source>
</evidence>
<keyword evidence="9 15" id="KW-0822">Tryptophan biosynthesis</keyword>
<dbReference type="InterPro" id="IPR019999">
    <property type="entry name" value="Anth_synth_I-like"/>
</dbReference>
<evidence type="ECO:0000259" key="16">
    <source>
        <dbReference type="Pfam" id="PF00425"/>
    </source>
</evidence>
<dbReference type="Proteomes" id="UP001596147">
    <property type="component" value="Unassembled WGS sequence"/>
</dbReference>
<comment type="similarity">
    <text evidence="3 15">Belongs to the anthranilate synthase component I family.</text>
</comment>
<keyword evidence="7 15" id="KW-0028">Amino-acid biosynthesis</keyword>
<keyword evidence="8 15" id="KW-0479">Metal-binding</keyword>
<name>A0ABW0LF78_9BACI</name>
<dbReference type="PANTHER" id="PTHR11236">
    <property type="entry name" value="AMINOBENZOATE/ANTHRANILATE SYNTHASE"/>
    <property type="match status" value="1"/>
</dbReference>